<keyword evidence="9" id="KW-0547">Nucleotide-binding</keyword>
<feature type="transmembrane region" description="Helical" evidence="6">
    <location>
        <begin position="158"/>
        <end position="177"/>
    </location>
</feature>
<keyword evidence="5 6" id="KW-0472">Membrane</keyword>
<gene>
    <name evidence="9" type="primary">SNQ2_5</name>
    <name evidence="9" type="ORF">OC846_006691</name>
</gene>
<evidence type="ECO:0000256" key="3">
    <source>
        <dbReference type="ARBA" id="ARBA00022692"/>
    </source>
</evidence>
<evidence type="ECO:0000256" key="4">
    <source>
        <dbReference type="ARBA" id="ARBA00022989"/>
    </source>
</evidence>
<dbReference type="GO" id="GO:0016020">
    <property type="term" value="C:membrane"/>
    <property type="evidence" value="ECO:0007669"/>
    <property type="project" value="UniProtKB-SubCell"/>
</dbReference>
<keyword evidence="9" id="KW-0067">ATP-binding</keyword>
<evidence type="ECO:0000313" key="9">
    <source>
        <dbReference type="EMBL" id="KAK0542592.1"/>
    </source>
</evidence>
<evidence type="ECO:0000259" key="8">
    <source>
        <dbReference type="Pfam" id="PF06422"/>
    </source>
</evidence>
<feature type="domain" description="CDR ABC transporter" evidence="8">
    <location>
        <begin position="297"/>
        <end position="364"/>
    </location>
</feature>
<dbReference type="Pfam" id="PF01061">
    <property type="entry name" value="ABC2_membrane"/>
    <property type="match status" value="2"/>
</dbReference>
<dbReference type="GO" id="GO:0140359">
    <property type="term" value="F:ABC-type transporter activity"/>
    <property type="evidence" value="ECO:0007669"/>
    <property type="project" value="InterPro"/>
</dbReference>
<evidence type="ECO:0000259" key="7">
    <source>
        <dbReference type="Pfam" id="PF01061"/>
    </source>
</evidence>
<dbReference type="InterPro" id="IPR013525">
    <property type="entry name" value="ABC2_TM"/>
</dbReference>
<feature type="domain" description="ABC-2 type transporter transmembrane" evidence="7">
    <location>
        <begin position="219"/>
        <end position="296"/>
    </location>
</feature>
<dbReference type="Pfam" id="PF06422">
    <property type="entry name" value="PDR_CDR"/>
    <property type="match status" value="1"/>
</dbReference>
<evidence type="ECO:0000256" key="5">
    <source>
        <dbReference type="ARBA" id="ARBA00023136"/>
    </source>
</evidence>
<accession>A0AAN6JUU8</accession>
<comment type="caution">
    <text evidence="9">The sequence shown here is derived from an EMBL/GenBank/DDBJ whole genome shotgun (WGS) entry which is preliminary data.</text>
</comment>
<dbReference type="PANTHER" id="PTHR19241">
    <property type="entry name" value="ATP-BINDING CASSETTE TRANSPORTER"/>
    <property type="match status" value="1"/>
</dbReference>
<proteinExistence type="predicted"/>
<evidence type="ECO:0000256" key="2">
    <source>
        <dbReference type="ARBA" id="ARBA00022448"/>
    </source>
</evidence>
<evidence type="ECO:0000256" key="6">
    <source>
        <dbReference type="SAM" id="Phobius"/>
    </source>
</evidence>
<keyword evidence="4 6" id="KW-1133">Transmembrane helix</keyword>
<evidence type="ECO:0000256" key="1">
    <source>
        <dbReference type="ARBA" id="ARBA00004141"/>
    </source>
</evidence>
<sequence length="365" mass="39979">MTQRARCSHYDVALTPGSYDLGPAEDLQRHCGSRAAEMVAGIAGQLILHLIQNTADELLDDDSAQGRRAPAYSSGSARLVPELAMRTTEIRTTLRAEAKKRCEELGDGRIRRVPPGRARRQAPRRLEEVAIHHPARRASVRTSSSARYSSLPETAAGGFLRGGVLFIGLLFNALVAFSESPTQMGNRSILYKQQGYHFYRPSAPSLAQLTADIPFTGAYFAFFATVCVIFMAMTSLFRVFGTVCQSYDVAARLASIIITGLDLFAGHVIPRDAMRRWLFWISYINPLYYGFSSVMISGPGCPATVGDFQTCTLVGAQPRQQIISGLAYLSASFRYSPDQQKLDFAVVCIFLVGLVAMAAPLVEVF</sequence>
<organism evidence="9 10">
    <name type="scientific">Tilletia horrida</name>
    <dbReference type="NCBI Taxonomy" id="155126"/>
    <lineage>
        <taxon>Eukaryota</taxon>
        <taxon>Fungi</taxon>
        <taxon>Dikarya</taxon>
        <taxon>Basidiomycota</taxon>
        <taxon>Ustilaginomycotina</taxon>
        <taxon>Exobasidiomycetes</taxon>
        <taxon>Tilletiales</taxon>
        <taxon>Tilletiaceae</taxon>
        <taxon>Tilletia</taxon>
    </lineage>
</organism>
<keyword evidence="2" id="KW-0813">Transport</keyword>
<feature type="transmembrane region" description="Helical" evidence="6">
    <location>
        <begin position="342"/>
        <end position="362"/>
    </location>
</feature>
<feature type="transmembrane region" description="Helical" evidence="6">
    <location>
        <begin position="218"/>
        <end position="237"/>
    </location>
</feature>
<feature type="domain" description="ABC-2 type transporter transmembrane" evidence="7">
    <location>
        <begin position="148"/>
        <end position="216"/>
    </location>
</feature>
<protein>
    <submittedName>
        <fullName evidence="9">ATP-binding cassette transporter snq2</fullName>
    </submittedName>
</protein>
<dbReference type="GO" id="GO:0005524">
    <property type="term" value="F:ATP binding"/>
    <property type="evidence" value="ECO:0007669"/>
    <property type="project" value="UniProtKB-KW"/>
</dbReference>
<dbReference type="EMBL" id="JAPDMZ010000489">
    <property type="protein sequence ID" value="KAK0542592.1"/>
    <property type="molecule type" value="Genomic_DNA"/>
</dbReference>
<comment type="subcellular location">
    <subcellularLocation>
        <location evidence="1">Membrane</location>
        <topology evidence="1">Multi-pass membrane protein</topology>
    </subcellularLocation>
</comment>
<dbReference type="AlphaFoldDB" id="A0AAN6JUU8"/>
<reference evidence="9" key="1">
    <citation type="journal article" date="2023" name="PhytoFront">
        <title>Draft Genome Resources of Seven Strains of Tilletia horrida, Causal Agent of Kernel Smut of Rice.</title>
        <authorList>
            <person name="Khanal S."/>
            <person name="Antony Babu S."/>
            <person name="Zhou X.G."/>
        </authorList>
    </citation>
    <scope>NUCLEOTIDE SEQUENCE</scope>
    <source>
        <strain evidence="9">TX6</strain>
    </source>
</reference>
<keyword evidence="10" id="KW-1185">Reference proteome</keyword>
<evidence type="ECO:0000313" key="10">
    <source>
        <dbReference type="Proteomes" id="UP001176517"/>
    </source>
</evidence>
<dbReference type="Proteomes" id="UP001176517">
    <property type="component" value="Unassembled WGS sequence"/>
</dbReference>
<keyword evidence="3 6" id="KW-0812">Transmembrane</keyword>
<name>A0AAN6JUU8_9BASI</name>
<dbReference type="InterPro" id="IPR010929">
    <property type="entry name" value="PDR_CDR_ABC"/>
</dbReference>